<dbReference type="Pfam" id="PF20263">
    <property type="entry name" value="LYRM2-like"/>
    <property type="match status" value="1"/>
</dbReference>
<dbReference type="GO" id="GO:0008080">
    <property type="term" value="F:N-acetyltransferase activity"/>
    <property type="evidence" value="ECO:0007669"/>
    <property type="project" value="UniProtKB-ARBA"/>
</dbReference>
<dbReference type="CDD" id="cd20273">
    <property type="entry name" value="Complex1_LYR_unchar"/>
    <property type="match status" value="1"/>
</dbReference>
<feature type="region of interest" description="Disordered" evidence="4">
    <location>
        <begin position="1"/>
        <end position="22"/>
    </location>
</feature>
<feature type="compositionally biased region" description="Low complexity" evidence="4">
    <location>
        <begin position="10"/>
        <end position="22"/>
    </location>
</feature>
<evidence type="ECO:0000313" key="6">
    <source>
        <dbReference type="EMBL" id="KAK3201504.1"/>
    </source>
</evidence>
<evidence type="ECO:0000256" key="2">
    <source>
        <dbReference type="ARBA" id="ARBA00022679"/>
    </source>
</evidence>
<dbReference type="Pfam" id="PF00583">
    <property type="entry name" value="Acetyltransf_1"/>
    <property type="match status" value="1"/>
</dbReference>
<name>A0AAN6LNB3_9PLEO</name>
<dbReference type="PANTHER" id="PTHR10545">
    <property type="entry name" value="DIAMINE N-ACETYLTRANSFERASE"/>
    <property type="match status" value="1"/>
</dbReference>
<dbReference type="SUPFAM" id="SSF55729">
    <property type="entry name" value="Acyl-CoA N-acyltransferases (Nat)"/>
    <property type="match status" value="1"/>
</dbReference>
<proteinExistence type="inferred from homology"/>
<reference evidence="6 7" key="1">
    <citation type="submission" date="2021-02" db="EMBL/GenBank/DDBJ databases">
        <title>Genome assembly of Pseudopithomyces chartarum.</title>
        <authorList>
            <person name="Jauregui R."/>
            <person name="Singh J."/>
            <person name="Voisey C."/>
        </authorList>
    </citation>
    <scope>NUCLEOTIDE SEQUENCE [LARGE SCALE GENOMIC DNA]</scope>
    <source>
        <strain evidence="6 7">AGR01</strain>
    </source>
</reference>
<dbReference type="EMBL" id="WVTA01000016">
    <property type="protein sequence ID" value="KAK3201504.1"/>
    <property type="molecule type" value="Genomic_DNA"/>
</dbReference>
<dbReference type="FunFam" id="3.40.630.30:FF:000064">
    <property type="entry name" value="GNAT family acetyltransferase"/>
    <property type="match status" value="1"/>
</dbReference>
<sequence>MQVQRRLQTSLSSLSLSSPSPSGLKSLHLLRALLREASYLPDANARTYFRRYIVNRFRAYQPQDNASPSLHAQAVEKYRHGFGRRRHQSIIDERTRLMQRKARKGLNYLRLATSGDFRCLLKILYFTYGRIGTRKYVLLERLLQPDDPTSLQEPSPLQKLYYSNERCLSFFDAPVKKKNTHWAIHISNRYSKLSAALNSQYQNGVALGRELKRNHFLTPINNIWERPMPIKRARGNVRRWYAETMTRLLPPLPADEFDDIQQMAKGTKRPILPKRRSPALDLHLAEEPSEADRFGKLVHDALALEKPAKVDQRVAGHTPNLRLMKRLYIALLTVCSKLEWNDDFKKWNAVWGSRLLDLNAQFNAGAADLFAGVNTSGKVLKEHLERRRDAGAEKRKAAERAMTSEKLEEYQRNRPKKEQSSYPESSRRCLEPIAKWGSYPSTGRNRKTHPNKTTTVSPLQELIPSRQTKHSQWLQRRLQFAMRRVKLFKAAWDEPHDVHRHAVLYQTVIPKAPLTGTDVETIYSLIYELAEYEKAASSVKATPETLAKTLAFHDPSTDSFTPGYARTFLLVAPEGEIAGMALYFYNYSTWTGPGVYLEDLFVKPKYRKRGYGKTLIKACAKECIRIGGERLEWSCLDWNTPSLEFYESLGATQKKEWVGLRAEGEALARLAE</sequence>
<evidence type="ECO:0000256" key="3">
    <source>
        <dbReference type="ARBA" id="ARBA00023315"/>
    </source>
</evidence>
<dbReference type="Proteomes" id="UP001280581">
    <property type="component" value="Unassembled WGS sequence"/>
</dbReference>
<keyword evidence="7" id="KW-1185">Reference proteome</keyword>
<dbReference type="PROSITE" id="PS51186">
    <property type="entry name" value="GNAT"/>
    <property type="match status" value="1"/>
</dbReference>
<feature type="region of interest" description="Disordered" evidence="4">
    <location>
        <begin position="385"/>
        <end position="427"/>
    </location>
</feature>
<keyword evidence="2" id="KW-0808">Transferase</keyword>
<dbReference type="InterPro" id="IPR000182">
    <property type="entry name" value="GNAT_dom"/>
</dbReference>
<keyword evidence="3" id="KW-0012">Acyltransferase</keyword>
<dbReference type="InterPro" id="IPR016181">
    <property type="entry name" value="Acyl_CoA_acyltransferase"/>
</dbReference>
<accession>A0AAN6LNB3</accession>
<organism evidence="6 7">
    <name type="scientific">Pseudopithomyces chartarum</name>
    <dbReference type="NCBI Taxonomy" id="1892770"/>
    <lineage>
        <taxon>Eukaryota</taxon>
        <taxon>Fungi</taxon>
        <taxon>Dikarya</taxon>
        <taxon>Ascomycota</taxon>
        <taxon>Pezizomycotina</taxon>
        <taxon>Dothideomycetes</taxon>
        <taxon>Pleosporomycetidae</taxon>
        <taxon>Pleosporales</taxon>
        <taxon>Massarineae</taxon>
        <taxon>Didymosphaeriaceae</taxon>
        <taxon>Pseudopithomyces</taxon>
    </lineage>
</organism>
<evidence type="ECO:0000313" key="7">
    <source>
        <dbReference type="Proteomes" id="UP001280581"/>
    </source>
</evidence>
<evidence type="ECO:0000259" key="5">
    <source>
        <dbReference type="PROSITE" id="PS51186"/>
    </source>
</evidence>
<comment type="similarity">
    <text evidence="1">Belongs to the acetyltransferase family.</text>
</comment>
<dbReference type="PANTHER" id="PTHR10545:SF29">
    <property type="entry name" value="GH14572P-RELATED"/>
    <property type="match status" value="1"/>
</dbReference>
<dbReference type="AlphaFoldDB" id="A0AAN6LNB3"/>
<evidence type="ECO:0000256" key="1">
    <source>
        <dbReference type="ARBA" id="ARBA00008694"/>
    </source>
</evidence>
<dbReference type="CDD" id="cd04301">
    <property type="entry name" value="NAT_SF"/>
    <property type="match status" value="1"/>
</dbReference>
<dbReference type="InterPro" id="IPR051016">
    <property type="entry name" value="Diverse_Substrate_AcTransf"/>
</dbReference>
<dbReference type="InterPro" id="IPR046896">
    <property type="entry name" value="Cup1-like_N"/>
</dbReference>
<dbReference type="Gene3D" id="3.40.630.30">
    <property type="match status" value="1"/>
</dbReference>
<feature type="domain" description="N-acetyltransferase" evidence="5">
    <location>
        <begin position="524"/>
        <end position="672"/>
    </location>
</feature>
<comment type="caution">
    <text evidence="6">The sequence shown here is derived from an EMBL/GenBank/DDBJ whole genome shotgun (WGS) entry which is preliminary data.</text>
</comment>
<evidence type="ECO:0000256" key="4">
    <source>
        <dbReference type="SAM" id="MobiDB-lite"/>
    </source>
</evidence>
<gene>
    <name evidence="6" type="ORF">GRF29_185g1146659</name>
</gene>
<protein>
    <recommendedName>
        <fullName evidence="5">N-acetyltransferase domain-containing protein</fullName>
    </recommendedName>
</protein>